<dbReference type="RefSeq" id="WP_104536118.1">
    <property type="nucleotide sequence ID" value="NZ_MIGY01000001.1"/>
</dbReference>
<comment type="caution">
    <text evidence="1">The sequence shown here is derived from an EMBL/GenBank/DDBJ whole genome shotgun (WGS) entry which is preliminary data.</text>
</comment>
<gene>
    <name evidence="1" type="ORF">XarjCFBP7645_02530</name>
</gene>
<reference evidence="1 2" key="1">
    <citation type="submission" date="2016-08" db="EMBL/GenBank/DDBJ databases">
        <title>Evolution of the type three secretion system and type three effector repertoires in Xanthomonas.</title>
        <authorList>
            <person name="Merda D."/>
            <person name="Briand M."/>
            <person name="Bosis E."/>
            <person name="Rousseau C."/>
            <person name="Portier P."/>
            <person name="Jacques M.-A."/>
            <person name="Fischer-Le Saux M."/>
        </authorList>
    </citation>
    <scope>NUCLEOTIDE SEQUENCE [LARGE SCALE GENOMIC DNA]</scope>
    <source>
        <strain evidence="1 2">CFBP 7645</strain>
    </source>
</reference>
<dbReference type="EMBL" id="MIGY01000001">
    <property type="protein sequence ID" value="PPU09218.1"/>
    <property type="molecule type" value="Genomic_DNA"/>
</dbReference>
<evidence type="ECO:0000313" key="1">
    <source>
        <dbReference type="EMBL" id="PPU09218.1"/>
    </source>
</evidence>
<evidence type="ECO:0000313" key="2">
    <source>
        <dbReference type="Proteomes" id="UP000239204"/>
    </source>
</evidence>
<dbReference type="AlphaFoldDB" id="A0A2S7AH46"/>
<sequence length="70" mass="7859">MSEHSHLVCVDEGLRKLFVYRVSAEGKKTLLTDVALPSEQGWSIDLEHIAKQLGENLLMDSPAARRLLEI</sequence>
<proteinExistence type="predicted"/>
<organism evidence="1 2">
    <name type="scientific">Xanthomonas arboricola</name>
    <dbReference type="NCBI Taxonomy" id="56448"/>
    <lineage>
        <taxon>Bacteria</taxon>
        <taxon>Pseudomonadati</taxon>
        <taxon>Pseudomonadota</taxon>
        <taxon>Gammaproteobacteria</taxon>
        <taxon>Lysobacterales</taxon>
        <taxon>Lysobacteraceae</taxon>
        <taxon>Xanthomonas</taxon>
    </lineage>
</organism>
<accession>A0A2S7AH46</accession>
<dbReference type="Proteomes" id="UP000239204">
    <property type="component" value="Unassembled WGS sequence"/>
</dbReference>
<protein>
    <submittedName>
        <fullName evidence="1">Uncharacterized protein</fullName>
    </submittedName>
</protein>
<name>A0A2S7AH46_9XANT</name>